<reference evidence="1" key="1">
    <citation type="submission" date="2022-01" db="EMBL/GenBank/DDBJ databases">
        <title>Whole genome-based taxonomy of the Shewanellaceae.</title>
        <authorList>
            <person name="Martin-Rodriguez A.J."/>
        </authorList>
    </citation>
    <scope>NUCLEOTIDE SEQUENCE</scope>
    <source>
        <strain evidence="1">KCTC 23973</strain>
    </source>
</reference>
<sequence length="100" mass="11381">MRRWVEIAHHIPGRIRLKYKVGLMAQLMQYNLKDVDEVVAQIPAFLSYKLNKSTGSIVIEYNSELVSAATINDLFGESDDRVADAYYLLAEYLQAEGITQ</sequence>
<comment type="caution">
    <text evidence="1">The sequence shown here is derived from an EMBL/GenBank/DDBJ whole genome shotgun (WGS) entry which is preliminary data.</text>
</comment>
<gene>
    <name evidence="1" type="ORF">L2740_13145</name>
</gene>
<accession>A0A9X2CIC6</accession>
<dbReference type="AlphaFoldDB" id="A0A9X2CIC6"/>
<protein>
    <submittedName>
        <fullName evidence="1">Uncharacterized protein</fullName>
    </submittedName>
</protein>
<evidence type="ECO:0000313" key="2">
    <source>
        <dbReference type="Proteomes" id="UP001139293"/>
    </source>
</evidence>
<dbReference type="EMBL" id="JAKILB010000007">
    <property type="protein sequence ID" value="MCL1139490.1"/>
    <property type="molecule type" value="Genomic_DNA"/>
</dbReference>
<dbReference type="Proteomes" id="UP001139293">
    <property type="component" value="Unassembled WGS sequence"/>
</dbReference>
<organism evidence="1 2">
    <name type="scientific">Shewanella pneumatophori</name>
    <dbReference type="NCBI Taxonomy" id="314092"/>
    <lineage>
        <taxon>Bacteria</taxon>
        <taxon>Pseudomonadati</taxon>
        <taxon>Pseudomonadota</taxon>
        <taxon>Gammaproteobacteria</taxon>
        <taxon>Alteromonadales</taxon>
        <taxon>Shewanellaceae</taxon>
        <taxon>Shewanella</taxon>
    </lineage>
</organism>
<keyword evidence="2" id="KW-1185">Reference proteome</keyword>
<name>A0A9X2CIC6_9GAMM</name>
<dbReference type="Pfam" id="PF19991">
    <property type="entry name" value="HMA_2"/>
    <property type="match status" value="1"/>
</dbReference>
<evidence type="ECO:0000313" key="1">
    <source>
        <dbReference type="EMBL" id="MCL1139490.1"/>
    </source>
</evidence>
<dbReference type="RefSeq" id="WP_248950615.1">
    <property type="nucleotide sequence ID" value="NZ_JAKILB010000007.1"/>
</dbReference>
<proteinExistence type="predicted"/>